<evidence type="ECO:0000256" key="1">
    <source>
        <dbReference type="SAM" id="MobiDB-lite"/>
    </source>
</evidence>
<dbReference type="AlphaFoldDB" id="Q9FJA9"/>
<accession>Q9FJA9</accession>
<evidence type="ECO:0000313" key="2">
    <source>
        <dbReference type="EMBL" id="BAB08709.1"/>
    </source>
</evidence>
<reference evidence="2" key="1">
    <citation type="journal article" date="1998" name="DNA Res.">
        <title>Structural analysis of Arabidopsis thaliana chromosome 5. VII. Sequence features of the regions of 1,013,767 bp covered by sixteen physically assigned P1 and TAC clones.</title>
        <authorList>
            <person name="Nakamura Y."/>
            <person name="Sato S."/>
            <person name="Asamizu E."/>
            <person name="Kaneko T."/>
            <person name="Kotani H."/>
            <person name="Miyajima N."/>
            <person name="Tabata S."/>
        </authorList>
    </citation>
    <scope>NUCLEOTIDE SEQUENCE [LARGE SCALE GENOMIC DNA]</scope>
</reference>
<reference key="2">
    <citation type="journal article" date="2000" name="Nature">
        <title>Sequence and analysis of chromosome 5 of the plant Arabidopsis thaliana.</title>
        <authorList>
            <consortium name="Kazusa DNA Research Institute"/>
            <consortium name="Cold Spring Harbor and Washington University in St Louis Sequencing Consortium"/>
            <consortium name="European Union Arabidopsis Genome Sequencing Consortium"/>
            <person name="Tabata S."/>
            <person name="Kaneko T."/>
            <person name="Nakamura Y."/>
            <person name="Kotani H."/>
            <person name="Kato T."/>
            <person name="Asamizu E."/>
            <person name="Miyajima N."/>
            <person name="Sasamoto S."/>
            <person name="Kimura T."/>
            <person name="Hosouchi T."/>
            <person name="Kawashima K."/>
            <person name="Kohara M."/>
            <person name="Matsumoto M."/>
            <person name="Matsuno A."/>
            <person name="Muraki A."/>
            <person name="Nakayama S."/>
            <person name="Nakazaki N."/>
            <person name="Naruo K."/>
            <person name="Okumura S."/>
            <person name="Shinpo S."/>
            <person name="Takeuchi C."/>
            <person name="Wada T."/>
            <person name="Watanabe A."/>
            <person name="Yamada M."/>
            <person name="Yasuda M."/>
            <person name="Sato S."/>
            <person name="de la Bastide M."/>
            <person name="Huang E."/>
            <person name="Spiegel L."/>
            <person name="Gnoj L."/>
            <person name="O'Shaughnessy A."/>
            <person name="Preston R."/>
            <person name="Habermann K."/>
            <person name="Murray J."/>
            <person name="Johnson D."/>
            <person name="Rohlfing T."/>
            <person name="Nelson J."/>
            <person name="Stoneking T."/>
            <person name="Pepin K."/>
            <person name="Spieth J."/>
            <person name="Sekhon M."/>
            <person name="Armstrong J."/>
            <person name="Becker M."/>
            <person name="Belter E."/>
            <person name="Cordum H."/>
            <person name="Cordes M."/>
            <person name="Courtney L."/>
            <person name="Courtney W."/>
            <person name="Dante M."/>
            <person name="Du H."/>
            <person name="Edwards J."/>
            <person name="Fryman J."/>
            <person name="Haakensen B."/>
            <person name="Lamar E."/>
            <person name="Latreille P."/>
            <person name="Leonard S."/>
            <person name="Meyer R."/>
            <person name="Mulvaney E."/>
            <person name="Ozersky P."/>
            <person name="Riley A."/>
            <person name="Strowmatt C."/>
            <person name="Wagner-McPherson C."/>
            <person name="Wollam A."/>
            <person name="Yoakum M."/>
            <person name="Bell M."/>
            <person name="Dedhia N."/>
            <person name="Parnell L."/>
            <person name="Shah R."/>
            <person name="Rodriguez M."/>
            <person name="See L.H."/>
            <person name="Vil D."/>
            <person name="Baker J."/>
            <person name="Kirchoff K."/>
            <person name="Toth K."/>
            <person name="King L."/>
            <person name="Bahret A."/>
            <person name="Miller B."/>
            <person name="Marra M."/>
            <person name="Martienssen R."/>
            <person name="McCombie W.R."/>
            <person name="Wilson R.K."/>
            <person name="Murphy G."/>
            <person name="Bancroft I."/>
            <person name="Volckaert G."/>
            <person name="Wambutt R."/>
            <person name="Dusterhoft A."/>
            <person name="Stiekema W."/>
            <person name="Pohl T."/>
            <person name="Entian K.D."/>
            <person name="Terryn N."/>
            <person name="Hartley N."/>
            <person name="Bent E."/>
            <person name="Johnson S."/>
            <person name="Langham S.A."/>
            <person name="McCullagh B."/>
            <person name="Robben J."/>
            <person name="Grymonprez B."/>
            <person name="Zimmermann W."/>
            <person name="Ramsperger U."/>
            <person name="Wedler H."/>
            <person name="Balke K."/>
            <person name="Wedler E."/>
            <person name="Peters S."/>
            <person name="van Staveren M."/>
            <person name="Dirkse W."/>
            <person name="Mooijman P."/>
            <person name="Lankhorst R.K."/>
            <person name="Weitzenegger T."/>
            <person name="Bothe G."/>
            <person name="Rose M."/>
            <person name="Hauf J."/>
            <person name="Berneiser S."/>
            <person name="Hempel S."/>
            <person name="Feldpausch M."/>
            <person name="Lamberth S."/>
            <person name="Villarroel R."/>
            <person name="Gielen J."/>
            <person name="Ardiles W."/>
            <person name="Bents O."/>
            <person name="Lemcke K."/>
            <person name="Kolesov G."/>
            <person name="Mayer K."/>
            <person name="Rudd S."/>
            <person name="Schoof H."/>
            <person name="Schueller C."/>
            <person name="Zaccaria P."/>
            <person name="Mewes H.W."/>
            <person name="Bevan M."/>
            <person name="Fransz P."/>
        </authorList>
    </citation>
    <scope>NUCLEOTIDE SEQUENCE [LARGE SCALE GENOMIC DNA]</scope>
    <source>
        <strain>cv. Columbia</strain>
    </source>
</reference>
<sequence length="167" mass="18989">MACVTTILEAALLPSLPAKELQGIGRSPHPSHQIYWAYWAVEDTLARGSEQNLEIQCTQGGDSIPSDWENLVDEEVEHEKEITEEDFRLMKELEKEMILDGFLDNDDLLREEMLAGEIEGLIIDDDSQEMTISEQDVPISHRIEEIPATSQSPSNKRNRSPSRERKV</sequence>
<feature type="region of interest" description="Disordered" evidence="1">
    <location>
        <begin position="136"/>
        <end position="167"/>
    </location>
</feature>
<organism evidence="2">
    <name type="scientific">Arabidopsis thaliana</name>
    <name type="common">Mouse-ear cress</name>
    <dbReference type="NCBI Taxonomy" id="3702"/>
    <lineage>
        <taxon>Eukaryota</taxon>
        <taxon>Viridiplantae</taxon>
        <taxon>Streptophyta</taxon>
        <taxon>Embryophyta</taxon>
        <taxon>Tracheophyta</taxon>
        <taxon>Spermatophyta</taxon>
        <taxon>Magnoliopsida</taxon>
        <taxon>eudicotyledons</taxon>
        <taxon>Gunneridae</taxon>
        <taxon>Pentapetalae</taxon>
        <taxon>rosids</taxon>
        <taxon>malvids</taxon>
        <taxon>Brassicales</taxon>
        <taxon>Brassicaceae</taxon>
        <taxon>Camelineae</taxon>
        <taxon>Arabidopsis</taxon>
    </lineage>
</organism>
<name>Q9FJA9_ARATH</name>
<dbReference type="EMBL" id="AB015477">
    <property type="protein sequence ID" value="BAB08709.1"/>
    <property type="molecule type" value="Genomic_DNA"/>
</dbReference>
<proteinExistence type="predicted"/>
<protein>
    <submittedName>
        <fullName evidence="2">Emb|CAB86890.1</fullName>
    </submittedName>
</protein>